<dbReference type="GO" id="GO:0030174">
    <property type="term" value="P:regulation of DNA-templated DNA replication initiation"/>
    <property type="evidence" value="ECO:0007669"/>
    <property type="project" value="InterPro"/>
</dbReference>
<dbReference type="Proteomes" id="UP001061958">
    <property type="component" value="Unassembled WGS sequence"/>
</dbReference>
<keyword evidence="6" id="KW-1185">Reference proteome</keyword>
<accession>A0A9C7Q003</accession>
<dbReference type="GO" id="GO:0071163">
    <property type="term" value="P:DNA replication preinitiation complex assembly"/>
    <property type="evidence" value="ECO:0007669"/>
    <property type="project" value="InterPro"/>
</dbReference>
<evidence type="ECO:0000256" key="3">
    <source>
        <dbReference type="SAM" id="MobiDB-lite"/>
    </source>
</evidence>
<dbReference type="SMART" id="SM01075">
    <property type="entry name" value="CDT1"/>
    <property type="match status" value="1"/>
</dbReference>
<dbReference type="SUPFAM" id="SSF46785">
    <property type="entry name" value="Winged helix' DNA-binding domain"/>
    <property type="match status" value="1"/>
</dbReference>
<comment type="caution">
    <text evidence="5">The sequence shown here is derived from an EMBL/GenBank/DDBJ whole genome shotgun (WGS) entry which is preliminary data.</text>
</comment>
<protein>
    <recommendedName>
        <fullName evidence="4">TFIIE beta domain-containing protein</fullName>
    </recommendedName>
</protein>
<dbReference type="Gene3D" id="1.10.10.1420">
    <property type="entry name" value="DNA replication factor Cdt1, C-terminal WH domain"/>
    <property type="match status" value="1"/>
</dbReference>
<feature type="region of interest" description="Disordered" evidence="3">
    <location>
        <begin position="1"/>
        <end position="93"/>
    </location>
</feature>
<feature type="compositionally biased region" description="Basic and acidic residues" evidence="3">
    <location>
        <begin position="12"/>
        <end position="22"/>
    </location>
</feature>
<dbReference type="Pfam" id="PF08839">
    <property type="entry name" value="CDT1"/>
    <property type="match status" value="1"/>
</dbReference>
<keyword evidence="2" id="KW-0131">Cell cycle</keyword>
<dbReference type="GO" id="GO:0003677">
    <property type="term" value="F:DNA binding"/>
    <property type="evidence" value="ECO:0007669"/>
    <property type="project" value="InterPro"/>
</dbReference>
<dbReference type="GO" id="GO:0000076">
    <property type="term" value="P:DNA replication checkpoint signaling"/>
    <property type="evidence" value="ECO:0007669"/>
    <property type="project" value="TreeGrafter"/>
</dbReference>
<dbReference type="AlphaFoldDB" id="A0A9C7Q003"/>
<dbReference type="GO" id="GO:0005634">
    <property type="term" value="C:nucleus"/>
    <property type="evidence" value="ECO:0007669"/>
    <property type="project" value="TreeGrafter"/>
</dbReference>
<proteinExistence type="inferred from homology"/>
<comment type="similarity">
    <text evidence="1">Belongs to the Cdt1 family.</text>
</comment>
<dbReference type="PANTHER" id="PTHR28637">
    <property type="entry name" value="DNA REPLICATION FACTOR CDT1"/>
    <property type="match status" value="1"/>
</dbReference>
<dbReference type="InterPro" id="IPR032054">
    <property type="entry name" value="Cdt1_C"/>
</dbReference>
<sequence>MYINETFKTKKPRESSLLDSKNKPTLSNGEKILDKLSTSNKDSHRTSQERIQKFLKEQRNNHEKRISADTSGDQHPPASVKESEIELPSYTTNHEKDISSVENSYSTLVDSSSLSSNQARTVMKHAECFSHSFATKDDNNNSGWIKYDKSILPDHFSFLLDVLQGLESAWILLRSRRQLVLFSRVQPIVQKTLKRRLYYEHVCQIANLCPELLKLCKWKESSDDVELIFCDVSQTILQDKATNPKTAIAARRIFLHRKLVECYEQGILQLDKSDPCKGHIDDQDNKSDHPVSTKRSIENLQDDESLWRKTLKTDDSLYDKPTTQSTLKDSSISEKLLKKVRERERRETQQIAIKEKQREQIVLSRLPKLADAIRSIFISSKKTVLPFDLLLKQLKDQEMIPLSRDEISEQIYEIVKKIPEWLQLEENKSIKIVKLNSRTNYFSLRKQLTVTSIP</sequence>
<dbReference type="PANTHER" id="PTHR28637:SF1">
    <property type="entry name" value="DNA REPLICATION FACTOR CDT1"/>
    <property type="match status" value="1"/>
</dbReference>
<dbReference type="InterPro" id="IPR038090">
    <property type="entry name" value="Cdt1_C_WH_dom_sf"/>
</dbReference>
<gene>
    <name evidence="5" type="ORF">GpartN1_g5814.t1</name>
</gene>
<organism evidence="5 6">
    <name type="scientific">Galdieria partita</name>
    <dbReference type="NCBI Taxonomy" id="83374"/>
    <lineage>
        <taxon>Eukaryota</taxon>
        <taxon>Rhodophyta</taxon>
        <taxon>Bangiophyceae</taxon>
        <taxon>Galdieriales</taxon>
        <taxon>Galdieriaceae</taxon>
        <taxon>Galdieria</taxon>
    </lineage>
</organism>
<dbReference type="GO" id="GO:0006367">
    <property type="term" value="P:transcription initiation at RNA polymerase II promoter"/>
    <property type="evidence" value="ECO:0007669"/>
    <property type="project" value="InterPro"/>
</dbReference>
<dbReference type="PROSITE" id="PS51351">
    <property type="entry name" value="TFIIE_BETA_C"/>
    <property type="match status" value="1"/>
</dbReference>
<name>A0A9C7Q003_9RHOD</name>
<evidence type="ECO:0000259" key="4">
    <source>
        <dbReference type="PROSITE" id="PS51351"/>
    </source>
</evidence>
<dbReference type="InterPro" id="IPR036390">
    <property type="entry name" value="WH_DNA-bd_sf"/>
</dbReference>
<feature type="compositionally biased region" description="Basic and acidic residues" evidence="3">
    <location>
        <begin position="41"/>
        <end position="67"/>
    </location>
</feature>
<dbReference type="InterPro" id="IPR014939">
    <property type="entry name" value="CDT1_Gemini-bd-like"/>
</dbReference>
<dbReference type="InterPro" id="IPR045173">
    <property type="entry name" value="Cdt1"/>
</dbReference>
<reference evidence="5" key="1">
    <citation type="journal article" date="2022" name="Proc. Natl. Acad. Sci. U.S.A.">
        <title>Life cycle and functional genomics of the unicellular red alga Galdieria for elucidating algal and plant evolution and industrial use.</title>
        <authorList>
            <person name="Hirooka S."/>
            <person name="Itabashi T."/>
            <person name="Ichinose T.M."/>
            <person name="Onuma R."/>
            <person name="Fujiwara T."/>
            <person name="Yamashita S."/>
            <person name="Jong L.W."/>
            <person name="Tomita R."/>
            <person name="Iwane A.H."/>
            <person name="Miyagishima S.Y."/>
        </authorList>
    </citation>
    <scope>NUCLEOTIDE SEQUENCE</scope>
    <source>
        <strain evidence="5">NBRC 102759</strain>
    </source>
</reference>
<evidence type="ECO:0000256" key="1">
    <source>
        <dbReference type="ARBA" id="ARBA00008356"/>
    </source>
</evidence>
<evidence type="ECO:0000313" key="5">
    <source>
        <dbReference type="EMBL" id="GJQ14023.1"/>
    </source>
</evidence>
<dbReference type="GO" id="GO:0000278">
    <property type="term" value="P:mitotic cell cycle"/>
    <property type="evidence" value="ECO:0007669"/>
    <property type="project" value="TreeGrafter"/>
</dbReference>
<dbReference type="GO" id="GO:0070182">
    <property type="term" value="F:DNA polymerase binding"/>
    <property type="evidence" value="ECO:0007669"/>
    <property type="project" value="TreeGrafter"/>
</dbReference>
<evidence type="ECO:0000256" key="2">
    <source>
        <dbReference type="ARBA" id="ARBA00023306"/>
    </source>
</evidence>
<dbReference type="EMBL" id="BQMJ01000050">
    <property type="protein sequence ID" value="GJQ14023.1"/>
    <property type="molecule type" value="Genomic_DNA"/>
</dbReference>
<dbReference type="InterPro" id="IPR003166">
    <property type="entry name" value="TFIIE_bsu_DNA-bd"/>
</dbReference>
<evidence type="ECO:0000313" key="6">
    <source>
        <dbReference type="Proteomes" id="UP001061958"/>
    </source>
</evidence>
<dbReference type="Pfam" id="PF16679">
    <property type="entry name" value="CDT1_C"/>
    <property type="match status" value="1"/>
</dbReference>
<feature type="domain" description="TFIIE beta" evidence="4">
    <location>
        <begin position="372"/>
        <end position="451"/>
    </location>
</feature>
<reference evidence="5" key="2">
    <citation type="submission" date="2022-01" db="EMBL/GenBank/DDBJ databases">
        <authorList>
            <person name="Hirooka S."/>
            <person name="Miyagishima S.Y."/>
        </authorList>
    </citation>
    <scope>NUCLEOTIDE SEQUENCE</scope>
    <source>
        <strain evidence="5">NBRC 102759</strain>
    </source>
</reference>
<dbReference type="OrthoDB" id="341730at2759"/>